<organism evidence="1 2">
    <name type="scientific">Rangifer tarandus platyrhynchus</name>
    <name type="common">Svalbard reindeer</name>
    <dbReference type="NCBI Taxonomy" id="3082113"/>
    <lineage>
        <taxon>Eukaryota</taxon>
        <taxon>Metazoa</taxon>
        <taxon>Chordata</taxon>
        <taxon>Craniata</taxon>
        <taxon>Vertebrata</taxon>
        <taxon>Euteleostomi</taxon>
        <taxon>Mammalia</taxon>
        <taxon>Eutheria</taxon>
        <taxon>Laurasiatheria</taxon>
        <taxon>Artiodactyla</taxon>
        <taxon>Ruminantia</taxon>
        <taxon>Pecora</taxon>
        <taxon>Cervidae</taxon>
        <taxon>Odocoileinae</taxon>
        <taxon>Rangifer</taxon>
    </lineage>
</organism>
<name>A0ACB0F6W7_RANTA</name>
<proteinExistence type="predicted"/>
<evidence type="ECO:0000313" key="2">
    <source>
        <dbReference type="Proteomes" id="UP001162501"/>
    </source>
</evidence>
<sequence>MDTDTRAAWAEEGPSEDTATCKPLLSRRQAVGADGTGAHPRESAPQTRSPRPLNPPGPRLDAPVLPAPYLPRSRIPERHPFTPLPPPRTRCQVP</sequence>
<protein>
    <submittedName>
        <fullName evidence="1">Uncharacterized protein</fullName>
    </submittedName>
</protein>
<evidence type="ECO:0000313" key="1">
    <source>
        <dbReference type="EMBL" id="CAI9708577.1"/>
    </source>
</evidence>
<accession>A0ACB0F6W7</accession>
<gene>
    <name evidence="1" type="ORF">MRATA1EN3_LOCUS19790</name>
</gene>
<reference evidence="1" key="1">
    <citation type="submission" date="2023-05" db="EMBL/GenBank/DDBJ databases">
        <authorList>
            <consortium name="ELIXIR-Norway"/>
        </authorList>
    </citation>
    <scope>NUCLEOTIDE SEQUENCE</scope>
</reference>
<dbReference type="Proteomes" id="UP001162501">
    <property type="component" value="Chromosome 33"/>
</dbReference>
<dbReference type="EMBL" id="OX596117">
    <property type="protein sequence ID" value="CAI9708577.1"/>
    <property type="molecule type" value="Genomic_DNA"/>
</dbReference>